<evidence type="ECO:0000313" key="3">
    <source>
        <dbReference type="Proteomes" id="UP000693972"/>
    </source>
</evidence>
<dbReference type="EMBL" id="JAIMBW010000001">
    <property type="protein sequence ID" value="MBY4892697.1"/>
    <property type="molecule type" value="Genomic_DNA"/>
</dbReference>
<evidence type="ECO:0000313" key="1">
    <source>
        <dbReference type="EMBL" id="MBY4892697.1"/>
    </source>
</evidence>
<reference evidence="2 3" key="1">
    <citation type="submission" date="2021-07" db="EMBL/GenBank/DDBJ databases">
        <title>Karlodiniumbacter phycospheric gen. nov., sp. nov., a phycosphere bacterium isolated from karlodinium veneficum.</title>
        <authorList>
            <person name="Peng Y."/>
            <person name="Jiang L."/>
            <person name="Lee J."/>
        </authorList>
    </citation>
    <scope>NUCLEOTIDE SEQUENCE</scope>
    <source>
        <strain evidence="2 3">N5</strain>
    </source>
</reference>
<dbReference type="AlphaFoldDB" id="A0A975TXW9"/>
<sequence>MGAAFGPMIPVSALLSNISNEVERLAQVAEGLDEFVGDLAVSNVDDAVPHATRLQEMDALRQALHAIARVTATAARDIPQATDAWLDKGALAEGVTLEKVRDACLHMDQVISAATNKETNGDDEPTFFDEF</sequence>
<dbReference type="Proteomes" id="UP000693972">
    <property type="component" value="Unassembled WGS sequence"/>
</dbReference>
<dbReference type="EMBL" id="CP078073">
    <property type="protein sequence ID" value="QXL89430.1"/>
    <property type="molecule type" value="Genomic_DNA"/>
</dbReference>
<evidence type="ECO:0000313" key="2">
    <source>
        <dbReference type="EMBL" id="QXL89430.1"/>
    </source>
</evidence>
<keyword evidence="3" id="KW-1185">Reference proteome</keyword>
<accession>A0A975TXW9</accession>
<name>A0A975TXW9_9RHOB</name>
<organism evidence="2">
    <name type="scientific">Gymnodinialimonas phycosphaerae</name>
    <dbReference type="NCBI Taxonomy" id="2841589"/>
    <lineage>
        <taxon>Bacteria</taxon>
        <taxon>Pseudomonadati</taxon>
        <taxon>Pseudomonadota</taxon>
        <taxon>Alphaproteobacteria</taxon>
        <taxon>Rhodobacterales</taxon>
        <taxon>Paracoccaceae</taxon>
        <taxon>Gymnodinialimonas</taxon>
    </lineage>
</organism>
<dbReference type="RefSeq" id="WP_257892470.1">
    <property type="nucleotide sequence ID" value="NZ_JAIMBW010000001.1"/>
</dbReference>
<protein>
    <submittedName>
        <fullName evidence="2">Uncharacterized protein</fullName>
    </submittedName>
</protein>
<gene>
    <name evidence="1" type="ORF">KUL25_07960</name>
    <name evidence="2" type="ORF">KUL25_07965</name>
</gene>
<proteinExistence type="predicted"/>